<evidence type="ECO:0000256" key="2">
    <source>
        <dbReference type="PIRSR" id="PIRSR005962-1"/>
    </source>
</evidence>
<dbReference type="SUPFAM" id="SSF53187">
    <property type="entry name" value="Zn-dependent exopeptidases"/>
    <property type="match status" value="1"/>
</dbReference>
<sequence>MGVLEKISGYRKELTAIRQDFHEHPELGMEEYRTSDIVAALLEKWGISVHRGIGGTGIVGVLKNGTSGKSVGLRADMDALPMDELGSVPYKSRNAGRMHACGHDGHTTMLLGAARYLSETRRFDGTVNFIFQPAEEGSTGAVAMIRDGLFEEFPCDYIFGMHNWPGLAVGNCAINSGPVMAGGGFFEITVKGVGSHAARPDRSIDPMLTACHIVTALQSVVSRNIPTGKEAVVSVTRIEGGHAYNIIPEAVTIAGTFRCLDTAVLHEMRARMKTIVTGVAAAFGATAEIRYPVEFLPTVNNPTCADMMANAAADICGDGHIDRHMKPVMASEDFSYMLDRVPGAYMCLGNGNSEMLHHPEYNFNDEALVYGASILAKVSEDALSV</sequence>
<feature type="binding site" evidence="2">
    <location>
        <position position="357"/>
    </location>
    <ligand>
        <name>Mn(2+)</name>
        <dbReference type="ChEBI" id="CHEBI:29035"/>
        <label>2</label>
    </ligand>
</feature>
<gene>
    <name evidence="4" type="primary">yxeP</name>
    <name evidence="4" type="ORF">CD178_02914</name>
</gene>
<evidence type="ECO:0000259" key="3">
    <source>
        <dbReference type="Pfam" id="PF07687"/>
    </source>
</evidence>
<dbReference type="Gene3D" id="3.30.70.360">
    <property type="match status" value="1"/>
</dbReference>
<dbReference type="Gene3D" id="3.40.630.10">
    <property type="entry name" value="Zn peptidases"/>
    <property type="match status" value="1"/>
</dbReference>
<dbReference type="InterPro" id="IPR011650">
    <property type="entry name" value="Peptidase_M20_dimer"/>
</dbReference>
<feature type="binding site" evidence="2">
    <location>
        <position position="101"/>
    </location>
    <ligand>
        <name>Mn(2+)</name>
        <dbReference type="ChEBI" id="CHEBI:29035"/>
        <label>2</label>
    </ligand>
</feature>
<dbReference type="PANTHER" id="PTHR11014:SF63">
    <property type="entry name" value="METALLOPEPTIDASE, PUTATIVE (AFU_ORTHOLOGUE AFUA_6G09600)-RELATED"/>
    <property type="match status" value="1"/>
</dbReference>
<dbReference type="EMBL" id="CP023036">
    <property type="protein sequence ID" value="AXY23660.1"/>
    <property type="molecule type" value="Genomic_DNA"/>
</dbReference>
<evidence type="ECO:0000313" key="4">
    <source>
        <dbReference type="EMBL" id="AXY23660.1"/>
    </source>
</evidence>
<dbReference type="KEGG" id="ksc:CD178_02914"/>
<keyword evidence="5" id="KW-1185">Reference proteome</keyword>
<keyword evidence="2" id="KW-0464">Manganese</keyword>
<feature type="binding site" evidence="2">
    <location>
        <position position="162"/>
    </location>
    <ligand>
        <name>Mn(2+)</name>
        <dbReference type="ChEBI" id="CHEBI:29035"/>
        <label>2</label>
    </ligand>
</feature>
<keyword evidence="1 4" id="KW-0378">Hydrolase</keyword>
<dbReference type="InterPro" id="IPR036264">
    <property type="entry name" value="Bact_exopeptidase_dim_dom"/>
</dbReference>
<organism evidence="4 5">
    <name type="scientific">Komagataeibacter saccharivorans</name>
    <dbReference type="NCBI Taxonomy" id="265959"/>
    <lineage>
        <taxon>Bacteria</taxon>
        <taxon>Pseudomonadati</taxon>
        <taxon>Pseudomonadota</taxon>
        <taxon>Alphaproteobacteria</taxon>
        <taxon>Acetobacterales</taxon>
        <taxon>Acetobacteraceae</taxon>
        <taxon>Komagataeibacter</taxon>
    </lineage>
</organism>
<dbReference type="CDD" id="cd05666">
    <property type="entry name" value="M20_Acy1-like"/>
    <property type="match status" value="1"/>
</dbReference>
<dbReference type="OrthoDB" id="9777385at2"/>
<evidence type="ECO:0000313" key="5">
    <source>
        <dbReference type="Proteomes" id="UP000264120"/>
    </source>
</evidence>
<dbReference type="Pfam" id="PF01546">
    <property type="entry name" value="Peptidase_M20"/>
    <property type="match status" value="1"/>
</dbReference>
<proteinExistence type="predicted"/>
<reference evidence="4 5" key="1">
    <citation type="submission" date="2017-08" db="EMBL/GenBank/DDBJ databases">
        <title>Complete genome sequence of Gluconacetobacter saccharivorans CV1 isolated from Fermented Vinegar.</title>
        <authorList>
            <person name="Kim S.-Y."/>
        </authorList>
    </citation>
    <scope>NUCLEOTIDE SEQUENCE [LARGE SCALE GENOMIC DNA]</scope>
    <source>
        <strain evidence="4 5">CV1</strain>
    </source>
</reference>
<comment type="cofactor">
    <cofactor evidence="2">
        <name>Mn(2+)</name>
        <dbReference type="ChEBI" id="CHEBI:29035"/>
    </cofactor>
    <text evidence="2">The Mn(2+) ion enhances activity.</text>
</comment>
<feature type="domain" description="Peptidase M20 dimerisation" evidence="3">
    <location>
        <begin position="185"/>
        <end position="277"/>
    </location>
</feature>
<keyword evidence="2" id="KW-0479">Metal-binding</keyword>
<dbReference type="GO" id="GO:0050118">
    <property type="term" value="F:N-acetyldiaminopimelate deacetylase activity"/>
    <property type="evidence" value="ECO:0007669"/>
    <property type="project" value="UniProtKB-ARBA"/>
</dbReference>
<dbReference type="NCBIfam" id="TIGR01891">
    <property type="entry name" value="amidohydrolases"/>
    <property type="match status" value="1"/>
</dbReference>
<name>A0A347WFL7_9PROT</name>
<dbReference type="PIRSF" id="PIRSF005962">
    <property type="entry name" value="Pept_M20D_amidohydro"/>
    <property type="match status" value="1"/>
</dbReference>
<dbReference type="GO" id="GO:0019877">
    <property type="term" value="P:diaminopimelate biosynthetic process"/>
    <property type="evidence" value="ECO:0007669"/>
    <property type="project" value="UniProtKB-ARBA"/>
</dbReference>
<dbReference type="InterPro" id="IPR017439">
    <property type="entry name" value="Amidohydrolase"/>
</dbReference>
<evidence type="ECO:0000256" key="1">
    <source>
        <dbReference type="ARBA" id="ARBA00022801"/>
    </source>
</evidence>
<dbReference type="PANTHER" id="PTHR11014">
    <property type="entry name" value="PEPTIDASE M20 FAMILY MEMBER"/>
    <property type="match status" value="1"/>
</dbReference>
<protein>
    <submittedName>
        <fullName evidence="4">Putative hydrolase YxeP</fullName>
        <ecNumber evidence="4">3.-.-.-</ecNumber>
    </submittedName>
</protein>
<dbReference type="FunFam" id="3.30.70.360:FF:000001">
    <property type="entry name" value="N-acetyldiaminopimelate deacetylase"/>
    <property type="match status" value="1"/>
</dbReference>
<dbReference type="RefSeq" id="WP_118963456.1">
    <property type="nucleotide sequence ID" value="NZ_CP023036.1"/>
</dbReference>
<feature type="binding site" evidence="2">
    <location>
        <position position="136"/>
    </location>
    <ligand>
        <name>Mn(2+)</name>
        <dbReference type="ChEBI" id="CHEBI:29035"/>
        <label>2</label>
    </ligand>
</feature>
<accession>A0A347WFL7</accession>
<dbReference type="Pfam" id="PF07687">
    <property type="entry name" value="M20_dimer"/>
    <property type="match status" value="1"/>
</dbReference>
<dbReference type="EC" id="3.-.-.-" evidence="4"/>
<dbReference type="GO" id="GO:0046872">
    <property type="term" value="F:metal ion binding"/>
    <property type="evidence" value="ECO:0007669"/>
    <property type="project" value="UniProtKB-KW"/>
</dbReference>
<feature type="binding site" evidence="2">
    <location>
        <position position="103"/>
    </location>
    <ligand>
        <name>Mn(2+)</name>
        <dbReference type="ChEBI" id="CHEBI:29035"/>
        <label>2</label>
    </ligand>
</feature>
<dbReference type="InterPro" id="IPR002933">
    <property type="entry name" value="Peptidase_M20"/>
</dbReference>
<dbReference type="AlphaFoldDB" id="A0A347WFL7"/>
<dbReference type="Proteomes" id="UP000264120">
    <property type="component" value="Chromosome"/>
</dbReference>
<dbReference type="SUPFAM" id="SSF55031">
    <property type="entry name" value="Bacterial exopeptidase dimerisation domain"/>
    <property type="match status" value="1"/>
</dbReference>